<name>A0AAD4NKG2_9BILA</name>
<dbReference type="PANTHER" id="PTHR12121:SF34">
    <property type="entry name" value="PROTEIN ANGEL"/>
    <property type="match status" value="1"/>
</dbReference>
<organism evidence="3 4">
    <name type="scientific">Ditylenchus destructor</name>
    <dbReference type="NCBI Taxonomy" id="166010"/>
    <lineage>
        <taxon>Eukaryota</taxon>
        <taxon>Metazoa</taxon>
        <taxon>Ecdysozoa</taxon>
        <taxon>Nematoda</taxon>
        <taxon>Chromadorea</taxon>
        <taxon>Rhabditida</taxon>
        <taxon>Tylenchina</taxon>
        <taxon>Tylenchomorpha</taxon>
        <taxon>Sphaerularioidea</taxon>
        <taxon>Anguinidae</taxon>
        <taxon>Anguininae</taxon>
        <taxon>Ditylenchus</taxon>
    </lineage>
</organism>
<proteinExistence type="predicted"/>
<accession>A0AAD4NKG2</accession>
<dbReference type="AlphaFoldDB" id="A0AAD4NKG2"/>
<dbReference type="Gene3D" id="3.60.10.10">
    <property type="entry name" value="Endonuclease/exonuclease/phosphatase"/>
    <property type="match status" value="1"/>
</dbReference>
<feature type="compositionally biased region" description="Polar residues" evidence="1">
    <location>
        <begin position="199"/>
        <end position="211"/>
    </location>
</feature>
<evidence type="ECO:0000313" key="4">
    <source>
        <dbReference type="Proteomes" id="UP001201812"/>
    </source>
</evidence>
<keyword evidence="3" id="KW-0540">Nuclease</keyword>
<keyword evidence="3" id="KW-0255">Endonuclease</keyword>
<feature type="compositionally biased region" description="Polar residues" evidence="1">
    <location>
        <begin position="11"/>
        <end position="21"/>
    </location>
</feature>
<keyword evidence="3" id="KW-0378">Hydrolase</keyword>
<dbReference type="PANTHER" id="PTHR12121">
    <property type="entry name" value="CARBON CATABOLITE REPRESSOR PROTEIN 4"/>
    <property type="match status" value="1"/>
</dbReference>
<dbReference type="InterPro" id="IPR036691">
    <property type="entry name" value="Endo/exonu/phosph_ase_sf"/>
</dbReference>
<dbReference type="Proteomes" id="UP001201812">
    <property type="component" value="Unassembled WGS sequence"/>
</dbReference>
<feature type="domain" description="Endonuclease/exonuclease/phosphatase" evidence="2">
    <location>
        <begin position="311"/>
        <end position="512"/>
    </location>
</feature>
<dbReference type="Pfam" id="PF03372">
    <property type="entry name" value="Exo_endo_phos"/>
    <property type="match status" value="1"/>
</dbReference>
<dbReference type="GO" id="GO:0000175">
    <property type="term" value="F:3'-5'-RNA exonuclease activity"/>
    <property type="evidence" value="ECO:0007669"/>
    <property type="project" value="TreeGrafter"/>
</dbReference>
<evidence type="ECO:0000259" key="2">
    <source>
        <dbReference type="Pfam" id="PF03372"/>
    </source>
</evidence>
<dbReference type="SUPFAM" id="SSF56219">
    <property type="entry name" value="DNase I-like"/>
    <property type="match status" value="1"/>
</dbReference>
<feature type="compositionally biased region" description="Polar residues" evidence="1">
    <location>
        <begin position="177"/>
        <end position="192"/>
    </location>
</feature>
<dbReference type="InterPro" id="IPR050410">
    <property type="entry name" value="CCR4/nocturin_mRNA_transcr"/>
</dbReference>
<gene>
    <name evidence="3" type="ORF">DdX_00378</name>
</gene>
<feature type="region of interest" description="Disordered" evidence="1">
    <location>
        <begin position="1"/>
        <end position="25"/>
    </location>
</feature>
<evidence type="ECO:0000256" key="1">
    <source>
        <dbReference type="SAM" id="MobiDB-lite"/>
    </source>
</evidence>
<dbReference type="InterPro" id="IPR005135">
    <property type="entry name" value="Endo/exonuclease/phosphatase"/>
</dbReference>
<evidence type="ECO:0000313" key="3">
    <source>
        <dbReference type="EMBL" id="KAI1728214.1"/>
    </source>
</evidence>
<reference evidence="3" key="1">
    <citation type="submission" date="2022-01" db="EMBL/GenBank/DDBJ databases">
        <title>Genome Sequence Resource for Two Populations of Ditylenchus destructor, the Migratory Endoparasitic Phytonematode.</title>
        <authorList>
            <person name="Zhang H."/>
            <person name="Lin R."/>
            <person name="Xie B."/>
        </authorList>
    </citation>
    <scope>NUCLEOTIDE SEQUENCE</scope>
    <source>
        <strain evidence="3">BazhouSP</strain>
    </source>
</reference>
<feature type="region of interest" description="Disordered" evidence="1">
    <location>
        <begin position="159"/>
        <end position="214"/>
    </location>
</feature>
<comment type="caution">
    <text evidence="3">The sequence shown here is derived from an EMBL/GenBank/DDBJ whole genome shotgun (WGS) entry which is preliminary data.</text>
</comment>
<protein>
    <submittedName>
        <fullName evidence="3">Endonuclease/Exonuclease/phosphatase family domain-containing protein</fullName>
    </submittedName>
</protein>
<keyword evidence="4" id="KW-1185">Reference proteome</keyword>
<dbReference type="GO" id="GO:0004519">
    <property type="term" value="F:endonuclease activity"/>
    <property type="evidence" value="ECO:0007669"/>
    <property type="project" value="UniProtKB-KW"/>
</dbReference>
<sequence length="674" mass="75686">MDPSKLKPSNFKATKPSTNCQSKKEQLASKFAQLNSSLRSKASDDSSNSTNIFMDILKVAHIPVVDLGDEDERLSVTCTSDNASMNTPRNFTNESVDMECIEIIENSNADNEQPCGSKLSLMGKTAKTSSSHTVTPENFNRSGFSSAYGNDLTKTALKRLRRKSRKSVEQARKRALLSQTDGNHSSFTVNNQLKERTSNHLNKSANDQNKNQGDEDDDIVFVQEVQAINYVATVTRTNDATEHAGRISPEFKNRKKLASLATFVSRMRPCMPSATIAPNKYNLFGLRYFEEIKGAEVPTAGHFSKYNLSVVTYNVLCQSTINRTMYLYRHLRGERSKYLTWLERSKLLVIEFDRLQADVFCLQEVEEEHFIDFFQPYFAQRGFIGLYNRRTNNFPDGCAIFYSTKLFKFIASVDVTFNLKKNGMDRDNVGQIVVLEIFGTRTQICVSNTHVLFNMRRGDVKLNQCEYLLNRLSEVEESIRAQASSSGKTFAGHILCGDFNIEPFSPIYNFIVEGCIKTGIFSASNLAFEMECLDLQEAAAGSCIFTSTDLNAKLMESYMGVGPGKGSPRKKVKEITHCFSFASVYEHKLVDGTKEISTYHKDAGCPDFIFYSVAATKSETNSTISEAFLRLRKRLSLPCHRDLHNSCGPLPNEQAGSDHLPLMAQFEVLCAELH</sequence>
<dbReference type="EMBL" id="JAKKPZ010000001">
    <property type="protein sequence ID" value="KAI1728214.1"/>
    <property type="molecule type" value="Genomic_DNA"/>
</dbReference>